<evidence type="ECO:0000313" key="3">
    <source>
        <dbReference type="Proteomes" id="UP000790347"/>
    </source>
</evidence>
<dbReference type="AlphaFoldDB" id="A0A922I0R2"/>
<name>A0A922I0R2_DERFA</name>
<accession>A0A922I0R2</accession>
<protein>
    <submittedName>
        <fullName evidence="2">Uncharacterized protein</fullName>
    </submittedName>
</protein>
<keyword evidence="3" id="KW-1185">Reference proteome</keyword>
<sequence length="63" mass="7399">MVIARLIFMKCTLMGWNFIFIYVSSYFDTSDRSGKKIRSKYGSDKACTMHISKFADLWNITYP</sequence>
<comment type="caution">
    <text evidence="2">The sequence shown here is derived from an EMBL/GenBank/DDBJ whole genome shotgun (WGS) entry which is preliminary data.</text>
</comment>
<gene>
    <name evidence="2" type="ORF">DERF_007277</name>
</gene>
<reference evidence="2" key="1">
    <citation type="submission" date="2013-05" db="EMBL/GenBank/DDBJ databases">
        <authorList>
            <person name="Yim A.K.Y."/>
            <person name="Chan T.F."/>
            <person name="Ji K.M."/>
            <person name="Liu X.Y."/>
            <person name="Zhou J.W."/>
            <person name="Li R.Q."/>
            <person name="Yang K.Y."/>
            <person name="Li J."/>
            <person name="Li M."/>
            <person name="Law P.T.W."/>
            <person name="Wu Y.L."/>
            <person name="Cai Z.L."/>
            <person name="Qin H."/>
            <person name="Bao Y."/>
            <person name="Leung R.K.K."/>
            <person name="Ng P.K.S."/>
            <person name="Zou J."/>
            <person name="Zhong X.J."/>
            <person name="Ran P.X."/>
            <person name="Zhong N.S."/>
            <person name="Liu Z.G."/>
            <person name="Tsui S.K.W."/>
        </authorList>
    </citation>
    <scope>NUCLEOTIDE SEQUENCE</scope>
    <source>
        <strain evidence="2">Derf</strain>
        <tissue evidence="2">Whole organism</tissue>
    </source>
</reference>
<keyword evidence="1" id="KW-0472">Membrane</keyword>
<dbReference type="EMBL" id="ASGP02000003">
    <property type="protein sequence ID" value="KAH9516542.1"/>
    <property type="molecule type" value="Genomic_DNA"/>
</dbReference>
<keyword evidence="1" id="KW-0812">Transmembrane</keyword>
<reference evidence="2" key="2">
    <citation type="journal article" date="2022" name="Res Sq">
        <title>Comparative Genomics Reveals Insights into the Divergent Evolution of Astigmatic Mites and Household Pest Adaptations.</title>
        <authorList>
            <person name="Xiong Q."/>
            <person name="Wan A.T.-Y."/>
            <person name="Liu X.-Y."/>
            <person name="Fung C.S.-H."/>
            <person name="Xiao X."/>
            <person name="Malainual N."/>
            <person name="Hou J."/>
            <person name="Wang L."/>
            <person name="Wang M."/>
            <person name="Yang K."/>
            <person name="Cui Y."/>
            <person name="Leung E."/>
            <person name="Nong W."/>
            <person name="Shin S.-K."/>
            <person name="Au S."/>
            <person name="Jeong K.Y."/>
            <person name="Chew F.T."/>
            <person name="Hui J."/>
            <person name="Leung T.F."/>
            <person name="Tungtrongchitr A."/>
            <person name="Zhong N."/>
            <person name="Liu Z."/>
            <person name="Tsui S."/>
        </authorList>
    </citation>
    <scope>NUCLEOTIDE SEQUENCE</scope>
    <source>
        <strain evidence="2">Derf</strain>
        <tissue evidence="2">Whole organism</tissue>
    </source>
</reference>
<evidence type="ECO:0000256" key="1">
    <source>
        <dbReference type="SAM" id="Phobius"/>
    </source>
</evidence>
<keyword evidence="1" id="KW-1133">Transmembrane helix</keyword>
<organism evidence="2 3">
    <name type="scientific">Dermatophagoides farinae</name>
    <name type="common">American house dust mite</name>
    <dbReference type="NCBI Taxonomy" id="6954"/>
    <lineage>
        <taxon>Eukaryota</taxon>
        <taxon>Metazoa</taxon>
        <taxon>Ecdysozoa</taxon>
        <taxon>Arthropoda</taxon>
        <taxon>Chelicerata</taxon>
        <taxon>Arachnida</taxon>
        <taxon>Acari</taxon>
        <taxon>Acariformes</taxon>
        <taxon>Sarcoptiformes</taxon>
        <taxon>Astigmata</taxon>
        <taxon>Psoroptidia</taxon>
        <taxon>Analgoidea</taxon>
        <taxon>Pyroglyphidae</taxon>
        <taxon>Dermatophagoidinae</taxon>
        <taxon>Dermatophagoides</taxon>
    </lineage>
</organism>
<dbReference type="Proteomes" id="UP000790347">
    <property type="component" value="Unassembled WGS sequence"/>
</dbReference>
<feature type="transmembrane region" description="Helical" evidence="1">
    <location>
        <begin position="6"/>
        <end position="27"/>
    </location>
</feature>
<proteinExistence type="predicted"/>
<evidence type="ECO:0000313" key="2">
    <source>
        <dbReference type="EMBL" id="KAH9516542.1"/>
    </source>
</evidence>